<dbReference type="AlphaFoldDB" id="A0A926S8C5"/>
<dbReference type="PANTHER" id="PTHR35841:SF1">
    <property type="entry name" value="PHOSPHONATES-BINDING PERIPLASMIC PROTEIN"/>
    <property type="match status" value="1"/>
</dbReference>
<comment type="similarity">
    <text evidence="1">Belongs to the phosphate/phosphite/phosphonate binding protein family.</text>
</comment>
<evidence type="ECO:0000256" key="2">
    <source>
        <dbReference type="ARBA" id="ARBA00022729"/>
    </source>
</evidence>
<dbReference type="InterPro" id="IPR005770">
    <property type="entry name" value="PhnD"/>
</dbReference>
<name>A0A926S8C5_9HYPH</name>
<gene>
    <name evidence="4" type="primary">phnD</name>
    <name evidence="4" type="ORF">HK439_00685</name>
</gene>
<dbReference type="RefSeq" id="WP_190289436.1">
    <property type="nucleotide sequence ID" value="NZ_JABFCZ010000001.1"/>
</dbReference>
<keyword evidence="2 3" id="KW-0732">Signal</keyword>
<dbReference type="PANTHER" id="PTHR35841">
    <property type="entry name" value="PHOSPHONATES-BINDING PERIPLASMIC PROTEIN"/>
    <property type="match status" value="1"/>
</dbReference>
<evidence type="ECO:0000256" key="3">
    <source>
        <dbReference type="SAM" id="SignalP"/>
    </source>
</evidence>
<protein>
    <submittedName>
        <fullName evidence="4">Phosphate/phosphite/phosphonate ABC transporter substrate-binding protein</fullName>
    </submittedName>
</protein>
<dbReference type="NCBIfam" id="TIGR01098">
    <property type="entry name" value="3A0109s03R"/>
    <property type="match status" value="1"/>
</dbReference>
<dbReference type="GO" id="GO:0043190">
    <property type="term" value="C:ATP-binding cassette (ABC) transporter complex"/>
    <property type="evidence" value="ECO:0007669"/>
    <property type="project" value="InterPro"/>
</dbReference>
<dbReference type="SUPFAM" id="SSF53850">
    <property type="entry name" value="Periplasmic binding protein-like II"/>
    <property type="match status" value="1"/>
</dbReference>
<accession>A0A926S8C5</accession>
<feature type="chain" id="PRO_5037702785" evidence="3">
    <location>
        <begin position="21"/>
        <end position="310"/>
    </location>
</feature>
<reference evidence="4" key="1">
    <citation type="submission" date="2020-05" db="EMBL/GenBank/DDBJ databases">
        <title>Identification of trans-AT polyketide cluster in two marine bacteria, producers of a novel glutaramide-containing polyketide sesbanimide D and analogs.</title>
        <authorList>
            <person name="Kacar D."/>
            <person name="Rodriguez P."/>
            <person name="Canedo L."/>
            <person name="Gonzalez E."/>
            <person name="Galan B."/>
            <person name="De La Calle F."/>
            <person name="Garcia J.L."/>
        </authorList>
    </citation>
    <scope>NUCLEOTIDE SEQUENCE</scope>
    <source>
        <strain evidence="4">PHM038</strain>
    </source>
</reference>
<comment type="caution">
    <text evidence="4">The sequence shown here is derived from an EMBL/GenBank/DDBJ whole genome shotgun (WGS) entry which is preliminary data.</text>
</comment>
<organism evidence="4 5">
    <name type="scientific">Roseibium aggregatum</name>
    <dbReference type="NCBI Taxonomy" id="187304"/>
    <lineage>
        <taxon>Bacteria</taxon>
        <taxon>Pseudomonadati</taxon>
        <taxon>Pseudomonadota</taxon>
        <taxon>Alphaproteobacteria</taxon>
        <taxon>Hyphomicrobiales</taxon>
        <taxon>Stappiaceae</taxon>
        <taxon>Roseibium</taxon>
    </lineage>
</organism>
<evidence type="ECO:0000256" key="1">
    <source>
        <dbReference type="ARBA" id="ARBA00007162"/>
    </source>
</evidence>
<dbReference type="EMBL" id="JABFCZ010000001">
    <property type="protein sequence ID" value="MBD1544764.1"/>
    <property type="molecule type" value="Genomic_DNA"/>
</dbReference>
<feature type="signal peptide" evidence="3">
    <location>
        <begin position="1"/>
        <end position="20"/>
    </location>
</feature>
<sequence>MRKFAAMMLACLLPLAGAAAAEKEKPDPLPRLRLGVAVGTDETIRERLEPFRRELEAALDLPVDLFLMDTLGNVVDALAAGDIDYARLSSSAYAATYSLCECVEPLATARPDAFPARYYALIVGRATERPLTLEDLAGGRLGVQAPDSVTGYRVPLANLAAEGTDPRAFFRNLVRMRDPVDGLQAVLDGRVDAATAWSTLAGSVASGYTAGTLNEFYVSGAPGLDRLKVIWQSPPIPYDAHTVRLSLPDEFKRKLRAALLDMKGQAPDAYFAVEPDMPGGFEPTVHADYRAVLRTYEPKYQAVLEGAGRP</sequence>
<evidence type="ECO:0000313" key="4">
    <source>
        <dbReference type="EMBL" id="MBD1544764.1"/>
    </source>
</evidence>
<dbReference type="GO" id="GO:0055085">
    <property type="term" value="P:transmembrane transport"/>
    <property type="evidence" value="ECO:0007669"/>
    <property type="project" value="InterPro"/>
</dbReference>
<proteinExistence type="inferred from homology"/>
<dbReference type="Proteomes" id="UP000598467">
    <property type="component" value="Unassembled WGS sequence"/>
</dbReference>
<dbReference type="Pfam" id="PF12974">
    <property type="entry name" value="Phosphonate-bd"/>
    <property type="match status" value="1"/>
</dbReference>
<dbReference type="Gene3D" id="3.40.190.10">
    <property type="entry name" value="Periplasmic binding protein-like II"/>
    <property type="match status" value="2"/>
</dbReference>
<evidence type="ECO:0000313" key="5">
    <source>
        <dbReference type="Proteomes" id="UP000598467"/>
    </source>
</evidence>